<dbReference type="AlphaFoldDB" id="A0A8J3QS53"/>
<dbReference type="InterPro" id="IPR045924">
    <property type="entry name" value="DUF6343"/>
</dbReference>
<feature type="transmembrane region" description="Helical" evidence="1">
    <location>
        <begin position="49"/>
        <end position="70"/>
    </location>
</feature>
<name>A0A8J3QS53_9ACTN</name>
<sequence>MPIGPQPRGAQGTAGHPYSALNLRLALASFGLVFLVALAAALFALGHVVLGAVAVALAAVTVVDIVVIQLRRRQRKRLDRQRHGLFE</sequence>
<dbReference type="Proteomes" id="UP000642748">
    <property type="component" value="Unassembled WGS sequence"/>
</dbReference>
<accession>A0A8J3QS53</accession>
<reference evidence="2" key="1">
    <citation type="submission" date="2021-01" db="EMBL/GenBank/DDBJ databases">
        <title>Whole genome shotgun sequence of Rugosimonospora africana NBRC 104875.</title>
        <authorList>
            <person name="Komaki H."/>
            <person name="Tamura T."/>
        </authorList>
    </citation>
    <scope>NUCLEOTIDE SEQUENCE</scope>
    <source>
        <strain evidence="2">NBRC 104875</strain>
    </source>
</reference>
<feature type="transmembrane region" description="Helical" evidence="1">
    <location>
        <begin position="21"/>
        <end position="43"/>
    </location>
</feature>
<gene>
    <name evidence="2" type="ORF">Raf01_46720</name>
</gene>
<evidence type="ECO:0000313" key="2">
    <source>
        <dbReference type="EMBL" id="GIH16500.1"/>
    </source>
</evidence>
<keyword evidence="1" id="KW-0812">Transmembrane</keyword>
<protein>
    <submittedName>
        <fullName evidence="2">Uncharacterized protein</fullName>
    </submittedName>
</protein>
<evidence type="ECO:0000313" key="3">
    <source>
        <dbReference type="Proteomes" id="UP000642748"/>
    </source>
</evidence>
<keyword evidence="3" id="KW-1185">Reference proteome</keyword>
<dbReference type="Pfam" id="PF19870">
    <property type="entry name" value="DUF6343"/>
    <property type="match status" value="1"/>
</dbReference>
<proteinExistence type="predicted"/>
<organism evidence="2 3">
    <name type="scientific">Rugosimonospora africana</name>
    <dbReference type="NCBI Taxonomy" id="556532"/>
    <lineage>
        <taxon>Bacteria</taxon>
        <taxon>Bacillati</taxon>
        <taxon>Actinomycetota</taxon>
        <taxon>Actinomycetes</taxon>
        <taxon>Micromonosporales</taxon>
        <taxon>Micromonosporaceae</taxon>
        <taxon>Rugosimonospora</taxon>
    </lineage>
</organism>
<comment type="caution">
    <text evidence="2">The sequence shown here is derived from an EMBL/GenBank/DDBJ whole genome shotgun (WGS) entry which is preliminary data.</text>
</comment>
<keyword evidence="1" id="KW-0472">Membrane</keyword>
<dbReference type="RefSeq" id="WP_203920062.1">
    <property type="nucleotide sequence ID" value="NZ_BONZ01000043.1"/>
</dbReference>
<keyword evidence="1" id="KW-1133">Transmembrane helix</keyword>
<dbReference type="EMBL" id="BONZ01000043">
    <property type="protein sequence ID" value="GIH16500.1"/>
    <property type="molecule type" value="Genomic_DNA"/>
</dbReference>
<evidence type="ECO:0000256" key="1">
    <source>
        <dbReference type="SAM" id="Phobius"/>
    </source>
</evidence>